<gene>
    <name evidence="5" type="ORF">WR25_12974</name>
</gene>
<accession>A0A2A2JYA7</accession>
<evidence type="ECO:0000256" key="1">
    <source>
        <dbReference type="ARBA" id="ARBA00023157"/>
    </source>
</evidence>
<feature type="binding site" evidence="2">
    <location>
        <position position="78"/>
    </location>
    <ligand>
        <name>Zn(2+)</name>
        <dbReference type="ChEBI" id="CHEBI:29105"/>
        <note>catalytic</note>
    </ligand>
</feature>
<evidence type="ECO:0000256" key="2">
    <source>
        <dbReference type="PROSITE-ProRule" id="PRU01211"/>
    </source>
</evidence>
<dbReference type="STRING" id="2018661.A0A2A2JYA7"/>
<dbReference type="Pfam" id="PF01400">
    <property type="entry name" value="Astacin"/>
    <property type="match status" value="1"/>
</dbReference>
<proteinExistence type="predicted"/>
<keyword evidence="2 3" id="KW-0482">Metalloprotease</keyword>
<feature type="binding site" evidence="2">
    <location>
        <position position="88"/>
    </location>
    <ligand>
        <name>Zn(2+)</name>
        <dbReference type="ChEBI" id="CHEBI:29105"/>
        <note>catalytic</note>
    </ligand>
</feature>
<reference evidence="5 6" key="1">
    <citation type="journal article" date="2017" name="Curr. Biol.">
        <title>Genome architecture and evolution of a unichromosomal asexual nematode.</title>
        <authorList>
            <person name="Fradin H."/>
            <person name="Zegar C."/>
            <person name="Gutwein M."/>
            <person name="Lucas J."/>
            <person name="Kovtun M."/>
            <person name="Corcoran D."/>
            <person name="Baugh L.R."/>
            <person name="Kiontke K."/>
            <person name="Gunsalus K."/>
            <person name="Fitch D.H."/>
            <person name="Piano F."/>
        </authorList>
    </citation>
    <scope>NUCLEOTIDE SEQUENCE [LARGE SCALE GENOMIC DNA]</scope>
    <source>
        <strain evidence="5">PF1309</strain>
    </source>
</reference>
<keyword evidence="2 3" id="KW-0645">Protease</keyword>
<dbReference type="OrthoDB" id="431034at2759"/>
<dbReference type="InterPro" id="IPR006026">
    <property type="entry name" value="Peptidase_Metallo"/>
</dbReference>
<sequence>MEVDAKDDLSEKALLEVLHPLPQESPKHFAKPAPPRGAGPRRMITKYFRCCSYVGRRGDGPQAISIGKNCDKFGIVVHELGHVVGFWHEHTRPDREFFVDIFYKNIQPGQDYNFEKSKPDEVDSLGESYDFASIMHYARDTFSRGNFHDTILPKPNSGFRSEIGQRVQLSEGDIRQTKKLYKCGGNQERLSITDE</sequence>
<dbReference type="PROSITE" id="PS51864">
    <property type="entry name" value="ASTACIN"/>
    <property type="match status" value="1"/>
</dbReference>
<dbReference type="AlphaFoldDB" id="A0A2A2JYA7"/>
<dbReference type="GO" id="GO:0016485">
    <property type="term" value="P:protein processing"/>
    <property type="evidence" value="ECO:0007669"/>
    <property type="project" value="TreeGrafter"/>
</dbReference>
<protein>
    <recommendedName>
        <fullName evidence="3">Metalloendopeptidase</fullName>
        <ecNumber evidence="3">3.4.24.-</ecNumber>
    </recommendedName>
</protein>
<dbReference type="PANTHER" id="PTHR10127">
    <property type="entry name" value="DISCOIDIN, CUB, EGF, LAMININ , AND ZINC METALLOPROTEASE DOMAIN CONTAINING"/>
    <property type="match status" value="1"/>
</dbReference>
<name>A0A2A2JYA7_9BILA</name>
<dbReference type="InterPro" id="IPR024079">
    <property type="entry name" value="MetalloPept_cat_dom_sf"/>
</dbReference>
<dbReference type="EC" id="3.4.24.-" evidence="3"/>
<dbReference type="PRINTS" id="PR00480">
    <property type="entry name" value="ASTACIN"/>
</dbReference>
<evidence type="ECO:0000256" key="3">
    <source>
        <dbReference type="RuleBase" id="RU361183"/>
    </source>
</evidence>
<comment type="caution">
    <text evidence="2">Lacks conserved residue(s) required for the propagation of feature annotation.</text>
</comment>
<dbReference type="PANTHER" id="PTHR10127:SF861">
    <property type="entry name" value="DORSAL-VENTRAL PATTERNING PROTEIN TOLLOID-RELATED"/>
    <property type="match status" value="1"/>
</dbReference>
<evidence type="ECO:0000259" key="4">
    <source>
        <dbReference type="PROSITE" id="PS51864"/>
    </source>
</evidence>
<feature type="binding site" evidence="2">
    <location>
        <position position="82"/>
    </location>
    <ligand>
        <name>Zn(2+)</name>
        <dbReference type="ChEBI" id="CHEBI:29105"/>
        <note>catalytic</note>
    </ligand>
</feature>
<feature type="active site" evidence="2">
    <location>
        <position position="79"/>
    </location>
</feature>
<organism evidence="5 6">
    <name type="scientific">Diploscapter pachys</name>
    <dbReference type="NCBI Taxonomy" id="2018661"/>
    <lineage>
        <taxon>Eukaryota</taxon>
        <taxon>Metazoa</taxon>
        <taxon>Ecdysozoa</taxon>
        <taxon>Nematoda</taxon>
        <taxon>Chromadorea</taxon>
        <taxon>Rhabditida</taxon>
        <taxon>Rhabditina</taxon>
        <taxon>Rhabditomorpha</taxon>
        <taxon>Rhabditoidea</taxon>
        <taxon>Rhabditidae</taxon>
        <taxon>Diploscapter</taxon>
    </lineage>
</organism>
<dbReference type="Gene3D" id="3.40.390.10">
    <property type="entry name" value="Collagenase (Catalytic Domain)"/>
    <property type="match status" value="1"/>
</dbReference>
<keyword evidence="2 3" id="KW-0479">Metal-binding</keyword>
<keyword evidence="2 3" id="KW-0378">Hydrolase</keyword>
<comment type="cofactor">
    <cofactor evidence="2 3">
        <name>Zn(2+)</name>
        <dbReference type="ChEBI" id="CHEBI:29105"/>
    </cofactor>
    <text evidence="2 3">Binds 1 zinc ion per subunit.</text>
</comment>
<dbReference type="GO" id="GO:0004222">
    <property type="term" value="F:metalloendopeptidase activity"/>
    <property type="evidence" value="ECO:0007669"/>
    <property type="project" value="UniProtKB-UniRule"/>
</dbReference>
<comment type="caution">
    <text evidence="5">The sequence shown here is derived from an EMBL/GenBank/DDBJ whole genome shotgun (WGS) entry which is preliminary data.</text>
</comment>
<dbReference type="SUPFAM" id="SSF55486">
    <property type="entry name" value="Metalloproteases ('zincins'), catalytic domain"/>
    <property type="match status" value="1"/>
</dbReference>
<dbReference type="SMART" id="SM00235">
    <property type="entry name" value="ZnMc"/>
    <property type="match status" value="1"/>
</dbReference>
<dbReference type="GO" id="GO:0009953">
    <property type="term" value="P:dorsal/ventral pattern formation"/>
    <property type="evidence" value="ECO:0007669"/>
    <property type="project" value="TreeGrafter"/>
</dbReference>
<dbReference type="InterPro" id="IPR001506">
    <property type="entry name" value="Peptidase_M12A"/>
</dbReference>
<dbReference type="Proteomes" id="UP000218231">
    <property type="component" value="Unassembled WGS sequence"/>
</dbReference>
<evidence type="ECO:0000313" key="5">
    <source>
        <dbReference type="EMBL" id="PAV66707.1"/>
    </source>
</evidence>
<dbReference type="GO" id="GO:0008270">
    <property type="term" value="F:zinc ion binding"/>
    <property type="evidence" value="ECO:0007669"/>
    <property type="project" value="UniProtKB-UniRule"/>
</dbReference>
<keyword evidence="2 3" id="KW-0862">Zinc</keyword>
<keyword evidence="1" id="KW-1015">Disulfide bond</keyword>
<keyword evidence="6" id="KW-1185">Reference proteome</keyword>
<evidence type="ECO:0000313" key="6">
    <source>
        <dbReference type="Proteomes" id="UP000218231"/>
    </source>
</evidence>
<dbReference type="GO" id="GO:0005615">
    <property type="term" value="C:extracellular space"/>
    <property type="evidence" value="ECO:0007669"/>
    <property type="project" value="TreeGrafter"/>
</dbReference>
<dbReference type="EMBL" id="LIAE01010045">
    <property type="protein sequence ID" value="PAV66707.1"/>
    <property type="molecule type" value="Genomic_DNA"/>
</dbReference>
<feature type="domain" description="Peptidase M12A" evidence="4">
    <location>
        <begin position="1"/>
        <end position="184"/>
    </location>
</feature>